<dbReference type="PANTHER" id="PTHR32086:SF0">
    <property type="entry name" value="FANCONI ANEMIA GROUP D2 PROTEIN"/>
    <property type="match status" value="1"/>
</dbReference>
<evidence type="ECO:0000256" key="1">
    <source>
        <dbReference type="ARBA" id="ARBA00004123"/>
    </source>
</evidence>
<proteinExistence type="inferred from homology"/>
<feature type="compositionally biased region" description="Acidic residues" evidence="6">
    <location>
        <begin position="1395"/>
        <end position="1406"/>
    </location>
</feature>
<comment type="subcellular location">
    <subcellularLocation>
        <location evidence="1">Nucleus</location>
    </subcellularLocation>
</comment>
<feature type="region of interest" description="Disordered" evidence="6">
    <location>
        <begin position="264"/>
        <end position="300"/>
    </location>
</feature>
<protein>
    <submittedName>
        <fullName evidence="8">Fanconi anemia group D2 protein-like</fullName>
    </submittedName>
</protein>
<evidence type="ECO:0000313" key="7">
    <source>
        <dbReference type="Proteomes" id="UP000694941"/>
    </source>
</evidence>
<organism evidence="7 8">
    <name type="scientific">Limulus polyphemus</name>
    <name type="common">Atlantic horseshoe crab</name>
    <dbReference type="NCBI Taxonomy" id="6850"/>
    <lineage>
        <taxon>Eukaryota</taxon>
        <taxon>Metazoa</taxon>
        <taxon>Ecdysozoa</taxon>
        <taxon>Arthropoda</taxon>
        <taxon>Chelicerata</taxon>
        <taxon>Merostomata</taxon>
        <taxon>Xiphosura</taxon>
        <taxon>Limulidae</taxon>
        <taxon>Limulus</taxon>
    </lineage>
</organism>
<dbReference type="Pfam" id="PF14631">
    <property type="entry name" value="FancD2"/>
    <property type="match status" value="1"/>
</dbReference>
<dbReference type="InterPro" id="IPR016024">
    <property type="entry name" value="ARM-type_fold"/>
</dbReference>
<dbReference type="PANTHER" id="PTHR32086">
    <property type="entry name" value="FANCONI ANEMIA GROUP D2 PROTEIN"/>
    <property type="match status" value="1"/>
</dbReference>
<reference evidence="8" key="1">
    <citation type="submission" date="2025-08" db="UniProtKB">
        <authorList>
            <consortium name="RefSeq"/>
        </authorList>
    </citation>
    <scope>IDENTIFICATION</scope>
    <source>
        <tissue evidence="8">Muscle</tissue>
    </source>
</reference>
<name>A0ABM1SW26_LIMPO</name>
<evidence type="ECO:0000313" key="8">
    <source>
        <dbReference type="RefSeq" id="XP_022247832.1"/>
    </source>
</evidence>
<feature type="compositionally biased region" description="Acidic residues" evidence="6">
    <location>
        <begin position="1357"/>
        <end position="1376"/>
    </location>
</feature>
<evidence type="ECO:0000256" key="4">
    <source>
        <dbReference type="ARBA" id="ARBA00023242"/>
    </source>
</evidence>
<keyword evidence="3" id="KW-0832">Ubl conjugation</keyword>
<comment type="similarity">
    <text evidence="5">Belongs to the Fanconi anemia protein FANCD2 family.</text>
</comment>
<keyword evidence="4" id="KW-0539">Nucleus</keyword>
<feature type="region of interest" description="Disordered" evidence="6">
    <location>
        <begin position="1"/>
        <end position="37"/>
    </location>
</feature>
<dbReference type="RefSeq" id="XP_022247832.1">
    <property type="nucleotide sequence ID" value="XM_022392124.1"/>
</dbReference>
<feature type="region of interest" description="Disordered" evidence="6">
    <location>
        <begin position="1345"/>
        <end position="1406"/>
    </location>
</feature>
<dbReference type="Proteomes" id="UP000694941">
    <property type="component" value="Unplaced"/>
</dbReference>
<evidence type="ECO:0000256" key="3">
    <source>
        <dbReference type="ARBA" id="ARBA00022843"/>
    </source>
</evidence>
<gene>
    <name evidence="8" type="primary">LOC106464417</name>
</gene>
<evidence type="ECO:0000256" key="2">
    <source>
        <dbReference type="ARBA" id="ARBA00022499"/>
    </source>
</evidence>
<keyword evidence="2" id="KW-1017">Isopeptide bond</keyword>
<evidence type="ECO:0000256" key="6">
    <source>
        <dbReference type="SAM" id="MobiDB-lite"/>
    </source>
</evidence>
<keyword evidence="7" id="KW-1185">Reference proteome</keyword>
<feature type="compositionally biased region" description="Polar residues" evidence="6">
    <location>
        <begin position="1345"/>
        <end position="1356"/>
    </location>
</feature>
<sequence>MLHTKRKLSKTTDTSSSIPEKTLCQQRQPANGERDDEILKDETEFCQLITKAGYIFKTGGSANQLNVDQAVFQRDLRKSLKSHQNYPEVIDEFLETLRNLLEDPVRLRWSLMPTLTTPNSTSARGENQDSLIRLLLGIDLLQELTDKMLEMLEVVPTNFQCDIIASIPDIINDSDHSEVARRLCDLLLESRELRIPILDTLSNLNIPSETVTETRATVLKTLPSVEIEDLPVVIKFVLNNLKPEDAFEIISELRNNLDFKASFPPANSSTPRKKKNNLDFKASFPPANSSTPRKRKASDKTDRGAEFLTIDAFRSILRFQKTVCDNWIKVIETVKTPAEHKPLDLLLLILLHSLELRRKPVESLLRNKIRAGNFTEVLLQVTFGSHSEVLEEYSPSVLNIAEVLLKSLEPIISYFGSTLYQKAFVTFNTFCKQEVISNLVTHVGSGITAEVDAALDTLVVLGDQTTEKMASFGTFIKSILDFLDNLTLSQIKKVYTVLSVLAYQGGQEGHKLQDDISIMIRKQLTNTNPKYQRMGVIGALMASKSMAAAGTSTLTHSASTSSQEAVTTETQQKIVELLEMVRSSTARTPEAIVLFYDELSKVVLKGELESNVESWINETIINDFQEDFIVDIEPASSSNLMAVELKHGLDNLSGDDGGIALNLTPLLHKEENMTTGRGSFFSSKERVVSTITLASIFRLLRICEQSQHGSTLEGIDALLGCPVYLPQSSALAKFSTLSNAEKQLICTSYFHCLNWFREILNGFAMVGSAEIKEKVVLRLRDIVEMQKILQQLLGDFPVYKPPMINFDHDNLEVQIPIPFAGSSNKTGGKRGKKPAAKNVLLLFQTGDKTSEKVVDLSAYRVFFRELDLDVFVLLQNGLSLKISPEISNNDENDSNLKLGPSEIQFLLDDLTRKLDHSLLTSQWNRKTAFKSRIDKKLGFSNLDLYTPLEITTRMVELLPVLCQILEDTSAFFQAIIAENDGVLDGHTMFSGDAVLLASCMELLLHSLNRILSWNGFLKGENRQLHKQTLQVLATRIGTLEGSQTGTKELLRHAFHYLVKFSESLPTFSSSVMLTRLLETLLLQVEDKELREELVKVADSFLKRDWLGSDGLKEKGAKHNQNIETLLRIQFMNVEDALKHLETFSTIALEDLVAEAGKKNVCSSVYPTLNRSTYSTFYKSFFHYLVDVVKSSACQAGENREAHQKCLQNWLQVVKVFKLLVDQIKIFGGRPVLASSMKYGRQLVESFKGQAVPLLNRLFRTHKEDVLNLLKNLQASTRYLQHVCNYVKGSKDAGLTRLVPPLRKSLESIIYLIMAMMAENKCKGAFWIGNLKNRDLQGNEILSQSTQNSVSVASNENQSEESDVIPDDDQSDVELEEETHTGSPALSEKQTKEGLADEDQEYESEDF</sequence>
<accession>A0ABM1SW26</accession>
<dbReference type="InterPro" id="IPR029448">
    <property type="entry name" value="FANCD2"/>
</dbReference>
<evidence type="ECO:0000256" key="5">
    <source>
        <dbReference type="ARBA" id="ARBA00093456"/>
    </source>
</evidence>
<dbReference type="GeneID" id="106464417"/>
<feature type="compositionally biased region" description="Polar residues" evidence="6">
    <location>
        <begin position="11"/>
        <end position="29"/>
    </location>
</feature>
<dbReference type="SUPFAM" id="SSF48371">
    <property type="entry name" value="ARM repeat"/>
    <property type="match status" value="1"/>
</dbReference>